<protein>
    <submittedName>
        <fullName evidence="2">Uncharacterized protein</fullName>
    </submittedName>
</protein>
<sequence>MKRSAENVTHHYVRHRFTTRLRDRTGNRGPTQSSGRTRAPVQIRAAYSRSKRSRVITLCHVSTKSCTNFSSPSAAP</sequence>
<evidence type="ECO:0000256" key="1">
    <source>
        <dbReference type="SAM" id="MobiDB-lite"/>
    </source>
</evidence>
<gene>
    <name evidence="2" type="ORF">E6P09_02365</name>
</gene>
<proteinExistence type="predicted"/>
<evidence type="ECO:0000313" key="2">
    <source>
        <dbReference type="EMBL" id="QCQ74180.1"/>
    </source>
</evidence>
<organism evidence="2 3">
    <name type="scientific">Haloferax mediterranei (strain ATCC 33500 / DSM 1411 / JCM 8866 / NBRC 14739 / NCIMB 2177 / R-4)</name>
    <name type="common">Halobacterium mediterranei</name>
    <dbReference type="NCBI Taxonomy" id="523841"/>
    <lineage>
        <taxon>Archaea</taxon>
        <taxon>Methanobacteriati</taxon>
        <taxon>Methanobacteriota</taxon>
        <taxon>Stenosarchaea group</taxon>
        <taxon>Halobacteria</taxon>
        <taxon>Halobacteriales</taxon>
        <taxon>Haloferacaceae</taxon>
        <taxon>Haloferax</taxon>
    </lineage>
</organism>
<dbReference type="Proteomes" id="UP000299011">
    <property type="component" value="Chromosome"/>
</dbReference>
<dbReference type="AlphaFoldDB" id="A0A4P8P1F2"/>
<feature type="region of interest" description="Disordered" evidence="1">
    <location>
        <begin position="18"/>
        <end position="41"/>
    </location>
</feature>
<evidence type="ECO:0000313" key="3">
    <source>
        <dbReference type="Proteomes" id="UP000299011"/>
    </source>
</evidence>
<dbReference type="EMBL" id="CP039139">
    <property type="protein sequence ID" value="QCQ74180.1"/>
    <property type="molecule type" value="Genomic_DNA"/>
</dbReference>
<accession>A0A4P8P1F2</accession>
<name>A0A4P8P1F2_HALMT</name>
<reference evidence="2 3" key="1">
    <citation type="submission" date="2019-04" db="EMBL/GenBank/DDBJ databases">
        <title>Methylomes of two halophilic Archaea, Haloarcula marismortui and Haloferax mediterranei.</title>
        <authorList>
            <person name="DasSarma S."/>
            <person name="DasSarma P."/>
            <person name="DasSarma S."/>
            <person name="Fomenkov A."/>
            <person name="Vincze T."/>
            <person name="Anton B.P."/>
            <person name="Roberts R.J."/>
        </authorList>
    </citation>
    <scope>NUCLEOTIDE SEQUENCE [LARGE SCALE GENOMIC DNA]</scope>
    <source>
        <strain evidence="3">ATCC 33500 / DSM 1411 / JCM 8866 / NBRC 14739 / NCIMB 2177 / R-4</strain>
    </source>
</reference>